<protein>
    <submittedName>
        <fullName evidence="3">DDE-type integrase/transposase/recombinase</fullName>
    </submittedName>
</protein>
<evidence type="ECO:0000256" key="1">
    <source>
        <dbReference type="SAM" id="MobiDB-lite"/>
    </source>
</evidence>
<dbReference type="OrthoDB" id="501284at2"/>
<dbReference type="InterPro" id="IPR015378">
    <property type="entry name" value="Transposase-like_Mu_C"/>
</dbReference>
<dbReference type="InterPro" id="IPR036397">
    <property type="entry name" value="RNaseH_sf"/>
</dbReference>
<proteinExistence type="predicted"/>
<feature type="compositionally biased region" description="Basic and acidic residues" evidence="1">
    <location>
        <begin position="668"/>
        <end position="699"/>
    </location>
</feature>
<dbReference type="AlphaFoldDB" id="A0A6I5A480"/>
<evidence type="ECO:0000313" key="3">
    <source>
        <dbReference type="EMBL" id="MYL34959.1"/>
    </source>
</evidence>
<name>A0A6I5A480_9BACI</name>
<dbReference type="RefSeq" id="WP_160909992.1">
    <property type="nucleotide sequence ID" value="NZ_WMEQ01000013.1"/>
</dbReference>
<gene>
    <name evidence="3" type="ORF">GLW05_15350</name>
</gene>
<dbReference type="EMBL" id="WMEQ01000013">
    <property type="protein sequence ID" value="MYL34959.1"/>
    <property type="molecule type" value="Genomic_DNA"/>
</dbReference>
<dbReference type="Proteomes" id="UP000468638">
    <property type="component" value="Unassembled WGS sequence"/>
</dbReference>
<feature type="region of interest" description="Disordered" evidence="1">
    <location>
        <begin position="646"/>
        <end position="730"/>
    </location>
</feature>
<dbReference type="InterPro" id="IPR012337">
    <property type="entry name" value="RNaseH-like_sf"/>
</dbReference>
<dbReference type="InterPro" id="IPR001584">
    <property type="entry name" value="Integrase_cat-core"/>
</dbReference>
<dbReference type="GO" id="GO:0015074">
    <property type="term" value="P:DNA integration"/>
    <property type="evidence" value="ECO:0007669"/>
    <property type="project" value="InterPro"/>
</dbReference>
<dbReference type="SUPFAM" id="SSF53098">
    <property type="entry name" value="Ribonuclease H-like"/>
    <property type="match status" value="1"/>
</dbReference>
<organism evidence="3 4">
    <name type="scientific">Pontibacillus yanchengensis</name>
    <dbReference type="NCBI Taxonomy" id="462910"/>
    <lineage>
        <taxon>Bacteria</taxon>
        <taxon>Bacillati</taxon>
        <taxon>Bacillota</taxon>
        <taxon>Bacilli</taxon>
        <taxon>Bacillales</taxon>
        <taxon>Bacillaceae</taxon>
        <taxon>Pontibacillus</taxon>
    </lineage>
</organism>
<evidence type="ECO:0000313" key="4">
    <source>
        <dbReference type="Proteomes" id="UP000468638"/>
    </source>
</evidence>
<feature type="domain" description="Integrase catalytic" evidence="2">
    <location>
        <begin position="288"/>
        <end position="505"/>
    </location>
</feature>
<accession>A0A6I5A480</accession>
<sequence length="730" mass="84909">MDSIFINSIIEWLDQDQNRITIERVLWISPELNNVIVIKIDKGQDLPFSRSYSEILYALNTLKARKLKVDPNNMLMEVNKEYIEIHKDKRDKAWSVIKDIVTIEPNIYLRDERGELIRECIKNHGVTKKYLYKMLKRYWVGGKVKNALMPNYWKSGGKGQAKNLSNKKIGRPSNLSKENPELKGVNVLESDKKIFHLAIKTIYEQSPEVGLKYTYDEMIKKYYNEGYHFTKNGLESPILPKSEDVPSYRQFLYWYDNEFNSMERYIKKEGNRKYNLNVKPNVGEANKRVSGPGAVFEIDATIADVYLVSSLARNRIIGRPVVYIVKDVFSRLVTGLYVGLEGPSWVGAMLAIENTSRDKKEYCNSLNIEIDSEDWPCKNLPTFFAADRGEMEGCNADNLTDSLGIQILNTPPYRADLKGIVERHFKTLNTNIRNWMPGAVHKDFKERGGRDYRLDAKLSLKAFERIIILSILEHNQKIISHYPKTGDMIKHNVETSPVALWEWGIKYKYGFLKEYDNDTIRLTLMPKGKGSITREGVYFNRKYYSSEFAIQNNWFEDATINGRKKIDITYDPRSLNLIYVPVAGKYVAFQMLNNLKIDGETEPRIEDFQEYYYSNSINEEQVKQEKKQFSVDTESFIKEIVKEETTKTNELNTSSQSKSSKLKAIKQNRHDEKNIERSDNSWQDTVRDKSTSSKEEKMQKISNNEEEENDGENHLLSILKSQSDKRRSSR</sequence>
<dbReference type="Pfam" id="PF09299">
    <property type="entry name" value="Mu-transpos_C"/>
    <property type="match status" value="1"/>
</dbReference>
<evidence type="ECO:0000259" key="2">
    <source>
        <dbReference type="PROSITE" id="PS50994"/>
    </source>
</evidence>
<comment type="caution">
    <text evidence="3">The sequence shown here is derived from an EMBL/GenBank/DDBJ whole genome shotgun (WGS) entry which is preliminary data.</text>
</comment>
<dbReference type="PROSITE" id="PS50994">
    <property type="entry name" value="INTEGRASE"/>
    <property type="match status" value="1"/>
</dbReference>
<dbReference type="GO" id="GO:0003676">
    <property type="term" value="F:nucleic acid binding"/>
    <property type="evidence" value="ECO:0007669"/>
    <property type="project" value="InterPro"/>
</dbReference>
<dbReference type="Gene3D" id="3.30.420.10">
    <property type="entry name" value="Ribonuclease H-like superfamily/Ribonuclease H"/>
    <property type="match status" value="1"/>
</dbReference>
<reference evidence="3 4" key="1">
    <citation type="submission" date="2019-11" db="EMBL/GenBank/DDBJ databases">
        <title>Genome sequences of 17 halophilic strains isolated from different environments.</title>
        <authorList>
            <person name="Furrow R.E."/>
        </authorList>
    </citation>
    <scope>NUCLEOTIDE SEQUENCE [LARGE SCALE GENOMIC DNA]</scope>
    <source>
        <strain evidence="3 4">22514_16_FS</strain>
    </source>
</reference>